<dbReference type="Pfam" id="PF13472">
    <property type="entry name" value="Lipase_GDSL_2"/>
    <property type="match status" value="1"/>
</dbReference>
<gene>
    <name evidence="2" type="ORF">FFA01_30030</name>
</gene>
<dbReference type="InterPro" id="IPR036514">
    <property type="entry name" value="SGNH_hydro_sf"/>
</dbReference>
<dbReference type="PANTHER" id="PTHR30383:SF5">
    <property type="entry name" value="SGNH HYDROLASE-TYPE ESTERASE DOMAIN-CONTAINING PROTEIN"/>
    <property type="match status" value="1"/>
</dbReference>
<dbReference type="InterPro" id="IPR051532">
    <property type="entry name" value="Ester_Hydrolysis_Enzymes"/>
</dbReference>
<dbReference type="Proteomes" id="UP000321154">
    <property type="component" value="Unassembled WGS sequence"/>
</dbReference>
<accession>A0ABQ0UT89</accession>
<protein>
    <recommendedName>
        <fullName evidence="1">SGNH hydrolase-type esterase domain-containing protein</fullName>
    </recommendedName>
</protein>
<dbReference type="InterPro" id="IPR013830">
    <property type="entry name" value="SGNH_hydro"/>
</dbReference>
<proteinExistence type="predicted"/>
<keyword evidence="3" id="KW-1185">Reference proteome</keyword>
<evidence type="ECO:0000313" key="3">
    <source>
        <dbReference type="Proteomes" id="UP000321154"/>
    </source>
</evidence>
<evidence type="ECO:0000313" key="2">
    <source>
        <dbReference type="EMBL" id="GEK84694.1"/>
    </source>
</evidence>
<reference evidence="2 3" key="1">
    <citation type="submission" date="2019-07" db="EMBL/GenBank/DDBJ databases">
        <title>Whole genome shotgun sequence of Frigoribacterium faeni NBRC 103066.</title>
        <authorList>
            <person name="Hosoyama A."/>
            <person name="Uohara A."/>
            <person name="Ohji S."/>
            <person name="Ichikawa N."/>
        </authorList>
    </citation>
    <scope>NUCLEOTIDE SEQUENCE [LARGE SCALE GENOMIC DNA]</scope>
    <source>
        <strain evidence="2 3">NBRC 103066</strain>
    </source>
</reference>
<feature type="domain" description="SGNH hydrolase-type esterase" evidence="1">
    <location>
        <begin position="68"/>
        <end position="226"/>
    </location>
</feature>
<dbReference type="SUPFAM" id="SSF52266">
    <property type="entry name" value="SGNH hydrolase"/>
    <property type="match status" value="1"/>
</dbReference>
<name>A0ABQ0UT89_9MICO</name>
<sequence>MPHNVAMTLGSSSRSRRSIGLRAALTAIAAGTVVALSACSPAVTAPPRAESLEGGAPAAASGPLRVAVVGDSLSAGRSKFLGNGLDDKSWMTYAQGDGIEFAGGWAKAGATIEEMADAVEPVEADVLVIMAGTNDVRFGTAFADARPSYESVVDTIGADRVVIAAIPPYERAPQPAATYDADLAAWAYSEGYPVVDPWTFARGADDLWAAGWSADGIHPTVSGYERLGREFHELILDATAPVGAATAVPEAGRAPGSVPGSGSGASAG</sequence>
<evidence type="ECO:0000259" key="1">
    <source>
        <dbReference type="Pfam" id="PF13472"/>
    </source>
</evidence>
<comment type="caution">
    <text evidence="2">The sequence shown here is derived from an EMBL/GenBank/DDBJ whole genome shotgun (WGS) entry which is preliminary data.</text>
</comment>
<dbReference type="PANTHER" id="PTHR30383">
    <property type="entry name" value="THIOESTERASE 1/PROTEASE 1/LYSOPHOSPHOLIPASE L1"/>
    <property type="match status" value="1"/>
</dbReference>
<organism evidence="2 3">
    <name type="scientific">Frigoribacterium faeni</name>
    <dbReference type="NCBI Taxonomy" id="145483"/>
    <lineage>
        <taxon>Bacteria</taxon>
        <taxon>Bacillati</taxon>
        <taxon>Actinomycetota</taxon>
        <taxon>Actinomycetes</taxon>
        <taxon>Micrococcales</taxon>
        <taxon>Microbacteriaceae</taxon>
        <taxon>Frigoribacterium</taxon>
    </lineage>
</organism>
<dbReference type="Gene3D" id="3.40.50.1110">
    <property type="entry name" value="SGNH hydrolase"/>
    <property type="match status" value="1"/>
</dbReference>
<dbReference type="EMBL" id="BJUV01000051">
    <property type="protein sequence ID" value="GEK84694.1"/>
    <property type="molecule type" value="Genomic_DNA"/>
</dbReference>